<feature type="transmembrane region" description="Helical" evidence="11">
    <location>
        <begin position="129"/>
        <end position="153"/>
    </location>
</feature>
<evidence type="ECO:0000256" key="3">
    <source>
        <dbReference type="ARBA" id="ARBA00006484"/>
    </source>
</evidence>
<name>A0ABQ8JNY6_DERPT</name>
<feature type="domain" description="WW" evidence="12">
    <location>
        <begin position="188"/>
        <end position="222"/>
    </location>
</feature>
<evidence type="ECO:0000256" key="2">
    <source>
        <dbReference type="ARBA" id="ARBA00004555"/>
    </source>
</evidence>
<dbReference type="PANTHER" id="PTHR24320">
    <property type="entry name" value="RETINOL DEHYDROGENASE"/>
    <property type="match status" value="1"/>
</dbReference>
<dbReference type="Pfam" id="PF00106">
    <property type="entry name" value="adh_short"/>
    <property type="match status" value="1"/>
</dbReference>
<accession>A0ABQ8JNY6</accession>
<dbReference type="InterPro" id="IPR036020">
    <property type="entry name" value="WW_dom_sf"/>
</dbReference>
<evidence type="ECO:0000259" key="12">
    <source>
        <dbReference type="PROSITE" id="PS50020"/>
    </source>
</evidence>
<reference evidence="13 14" key="2">
    <citation type="journal article" date="2022" name="Mol. Biol. Evol.">
        <title>Comparative Genomics Reveals Insights into the Divergent Evolution of Astigmatic Mites and Household Pest Adaptations.</title>
        <authorList>
            <person name="Xiong Q."/>
            <person name="Wan A.T."/>
            <person name="Liu X."/>
            <person name="Fung C.S."/>
            <person name="Xiao X."/>
            <person name="Malainual N."/>
            <person name="Hou J."/>
            <person name="Wang L."/>
            <person name="Wang M."/>
            <person name="Yang K.Y."/>
            <person name="Cui Y."/>
            <person name="Leung E.L."/>
            <person name="Nong W."/>
            <person name="Shin S.K."/>
            <person name="Au S.W."/>
            <person name="Jeong K.Y."/>
            <person name="Chew F.T."/>
            <person name="Hui J.H."/>
            <person name="Leung T.F."/>
            <person name="Tungtrongchitr A."/>
            <person name="Zhong N."/>
            <person name="Liu Z."/>
            <person name="Tsui S.K."/>
        </authorList>
    </citation>
    <scope>NUCLEOTIDE SEQUENCE [LARGE SCALE GENOMIC DNA]</scope>
    <source>
        <strain evidence="13">Derp</strain>
    </source>
</reference>
<keyword evidence="10" id="KW-0458">Lysosome</keyword>
<keyword evidence="7" id="KW-0521">NADP</keyword>
<evidence type="ECO:0000256" key="8">
    <source>
        <dbReference type="ARBA" id="ARBA00023002"/>
    </source>
</evidence>
<dbReference type="SUPFAM" id="SSF51735">
    <property type="entry name" value="NAD(P)-binding Rossmann-fold domains"/>
    <property type="match status" value="1"/>
</dbReference>
<sequence>MLKRCWAPCFTLNSGYLALEKGSKLIAYYTATLHIVFLFYGIYLLMGGQSDAFFSPFFEFSRKDTNILAFLFIAYCIFYLIFCSIGLIHAIHTETRFFFLPWLYFSLFEILFLSSFGSFLLYRYYHNEWSLFAFIIIWAIVGYHSYLYTIILWEQKVSLTNRIYYLNTKTKTTQWNHPISGKRKAVSGKLPEGWQRKFDDDGNHVLYYNINSDQSTYTDPRLGSAFEVKDNRGIPAMLRNKELGPNSTTEDVLENVDLNGKVAIVTGANCGIGFETAKSLALHGAHVIMACRDSSKAHQAINKIRSFKEEAKLTFLKCDLASLSSVKQCCDLFLKMNLKLNILILNAAINALPYLLTEDGFETTFQVNHLGHFYMVRLLEKKLIESSTRIVFVSSESHRFSTPSNFISFMAYNDSKLCNILTTQYLNRRLGKQNVTVLSCHPGNLVNTYLQRYWWPLRLLYFLVSPFTKSANQGAATVVFCSVTDEISDIGGLYFNNCQECEPSLKAQDLELADLLADKSNRMIESVMMNF</sequence>
<evidence type="ECO:0000256" key="10">
    <source>
        <dbReference type="ARBA" id="ARBA00023228"/>
    </source>
</evidence>
<comment type="subcellular location">
    <subcellularLocation>
        <location evidence="2">Golgi apparatus</location>
    </subcellularLocation>
    <subcellularLocation>
        <location evidence="1">Lysosome</location>
    </subcellularLocation>
</comment>
<dbReference type="CDD" id="cd00201">
    <property type="entry name" value="WW"/>
    <property type="match status" value="2"/>
</dbReference>
<dbReference type="InterPro" id="IPR001202">
    <property type="entry name" value="WW_dom"/>
</dbReference>
<keyword evidence="9" id="KW-0333">Golgi apparatus</keyword>
<evidence type="ECO:0000256" key="11">
    <source>
        <dbReference type="SAM" id="Phobius"/>
    </source>
</evidence>
<keyword evidence="11" id="KW-1133">Transmembrane helix</keyword>
<evidence type="ECO:0000313" key="13">
    <source>
        <dbReference type="EMBL" id="KAH9424128.1"/>
    </source>
</evidence>
<keyword evidence="11" id="KW-0812">Transmembrane</keyword>
<dbReference type="InterPro" id="IPR036291">
    <property type="entry name" value="NAD(P)-bd_dom_sf"/>
</dbReference>
<keyword evidence="5" id="KW-0879">Wnt signaling pathway</keyword>
<feature type="transmembrane region" description="Helical" evidence="11">
    <location>
        <begin position="67"/>
        <end position="90"/>
    </location>
</feature>
<comment type="caution">
    <text evidence="13">The sequence shown here is derived from an EMBL/GenBank/DDBJ whole genome shotgun (WGS) entry which is preliminary data.</text>
</comment>
<dbReference type="Gene3D" id="3.40.50.720">
    <property type="entry name" value="NAD(P)-binding Rossmann-like Domain"/>
    <property type="match status" value="1"/>
</dbReference>
<gene>
    <name evidence="13" type="ORF">DERP_004310</name>
</gene>
<comment type="similarity">
    <text evidence="3">Belongs to the short-chain dehydrogenases/reductases (SDR) family.</text>
</comment>
<dbReference type="SUPFAM" id="SSF51045">
    <property type="entry name" value="WW domain"/>
    <property type="match status" value="2"/>
</dbReference>
<evidence type="ECO:0000313" key="14">
    <source>
        <dbReference type="Proteomes" id="UP000887458"/>
    </source>
</evidence>
<evidence type="ECO:0000256" key="9">
    <source>
        <dbReference type="ARBA" id="ARBA00023034"/>
    </source>
</evidence>
<proteinExistence type="inferred from homology"/>
<evidence type="ECO:0000256" key="6">
    <source>
        <dbReference type="ARBA" id="ARBA00022703"/>
    </source>
</evidence>
<keyword evidence="6" id="KW-0053">Apoptosis</keyword>
<reference evidence="13 14" key="1">
    <citation type="journal article" date="2018" name="J. Allergy Clin. Immunol.">
        <title>High-quality assembly of Dermatophagoides pteronyssinus genome and transcriptome reveals a wide range of novel allergens.</title>
        <authorList>
            <person name="Liu X.Y."/>
            <person name="Yang K.Y."/>
            <person name="Wang M.Q."/>
            <person name="Kwok J.S."/>
            <person name="Zeng X."/>
            <person name="Yang Z."/>
            <person name="Xiao X.J."/>
            <person name="Lau C.P."/>
            <person name="Li Y."/>
            <person name="Huang Z.M."/>
            <person name="Ba J.G."/>
            <person name="Yim A.K."/>
            <person name="Ouyang C.Y."/>
            <person name="Ngai S.M."/>
            <person name="Chan T.F."/>
            <person name="Leung E.L."/>
            <person name="Liu L."/>
            <person name="Liu Z.G."/>
            <person name="Tsui S.K."/>
        </authorList>
    </citation>
    <scope>NUCLEOTIDE SEQUENCE [LARGE SCALE GENOMIC DNA]</scope>
    <source>
        <strain evidence="13">Derp</strain>
    </source>
</reference>
<dbReference type="InterPro" id="IPR002347">
    <property type="entry name" value="SDR_fam"/>
</dbReference>
<keyword evidence="11" id="KW-0472">Membrane</keyword>
<dbReference type="Pfam" id="PF00397">
    <property type="entry name" value="WW"/>
    <property type="match status" value="1"/>
</dbReference>
<dbReference type="PANTHER" id="PTHR24320:SF282">
    <property type="entry name" value="WW DOMAIN-CONTAINING OXIDOREDUCTASE"/>
    <property type="match status" value="1"/>
</dbReference>
<keyword evidence="8" id="KW-0560">Oxidoreductase</keyword>
<evidence type="ECO:0000256" key="5">
    <source>
        <dbReference type="ARBA" id="ARBA00022687"/>
    </source>
</evidence>
<feature type="transmembrane region" description="Helical" evidence="11">
    <location>
        <begin position="102"/>
        <end position="122"/>
    </location>
</feature>
<dbReference type="EMBL" id="NJHN03000029">
    <property type="protein sequence ID" value="KAH9424128.1"/>
    <property type="molecule type" value="Genomic_DNA"/>
</dbReference>
<evidence type="ECO:0000256" key="4">
    <source>
        <dbReference type="ARBA" id="ARBA00016094"/>
    </source>
</evidence>
<feature type="transmembrane region" description="Helical" evidence="11">
    <location>
        <begin position="26"/>
        <end position="46"/>
    </location>
</feature>
<evidence type="ECO:0000256" key="7">
    <source>
        <dbReference type="ARBA" id="ARBA00022857"/>
    </source>
</evidence>
<feature type="domain" description="WW" evidence="12">
    <location>
        <begin position="153"/>
        <end position="180"/>
    </location>
</feature>
<protein>
    <recommendedName>
        <fullName evidence="4">WW domain-containing oxidoreductase</fullName>
    </recommendedName>
</protein>
<organism evidence="13 14">
    <name type="scientific">Dermatophagoides pteronyssinus</name>
    <name type="common">European house dust mite</name>
    <dbReference type="NCBI Taxonomy" id="6956"/>
    <lineage>
        <taxon>Eukaryota</taxon>
        <taxon>Metazoa</taxon>
        <taxon>Ecdysozoa</taxon>
        <taxon>Arthropoda</taxon>
        <taxon>Chelicerata</taxon>
        <taxon>Arachnida</taxon>
        <taxon>Acari</taxon>
        <taxon>Acariformes</taxon>
        <taxon>Sarcoptiformes</taxon>
        <taxon>Astigmata</taxon>
        <taxon>Psoroptidia</taxon>
        <taxon>Analgoidea</taxon>
        <taxon>Pyroglyphidae</taxon>
        <taxon>Dermatophagoidinae</taxon>
        <taxon>Dermatophagoides</taxon>
    </lineage>
</organism>
<keyword evidence="14" id="KW-1185">Reference proteome</keyword>
<dbReference type="SMART" id="SM00456">
    <property type="entry name" value="WW"/>
    <property type="match status" value="2"/>
</dbReference>
<dbReference type="Proteomes" id="UP000887458">
    <property type="component" value="Unassembled WGS sequence"/>
</dbReference>
<dbReference type="PROSITE" id="PS01159">
    <property type="entry name" value="WW_DOMAIN_1"/>
    <property type="match status" value="1"/>
</dbReference>
<evidence type="ECO:0000256" key="1">
    <source>
        <dbReference type="ARBA" id="ARBA00004371"/>
    </source>
</evidence>
<dbReference type="Gene3D" id="2.20.70.10">
    <property type="match status" value="2"/>
</dbReference>
<dbReference type="PROSITE" id="PS50020">
    <property type="entry name" value="WW_DOMAIN_2"/>
    <property type="match status" value="2"/>
</dbReference>